<protein>
    <recommendedName>
        <fullName evidence="1">Retrovirus-related Pol polyprotein from transposon TNT 1-94-like beta-barrel domain-containing protein</fullName>
    </recommendedName>
</protein>
<organism evidence="2 3">
    <name type="scientific">Macrolepiota fuliginosa MF-IS2</name>
    <dbReference type="NCBI Taxonomy" id="1400762"/>
    <lineage>
        <taxon>Eukaryota</taxon>
        <taxon>Fungi</taxon>
        <taxon>Dikarya</taxon>
        <taxon>Basidiomycota</taxon>
        <taxon>Agaricomycotina</taxon>
        <taxon>Agaricomycetes</taxon>
        <taxon>Agaricomycetidae</taxon>
        <taxon>Agaricales</taxon>
        <taxon>Agaricineae</taxon>
        <taxon>Agaricaceae</taxon>
        <taxon>Macrolepiota</taxon>
    </lineage>
</organism>
<dbReference type="Proteomes" id="UP000807342">
    <property type="component" value="Unassembled WGS sequence"/>
</dbReference>
<evidence type="ECO:0000259" key="1">
    <source>
        <dbReference type="Pfam" id="PF22936"/>
    </source>
</evidence>
<dbReference type="EMBL" id="MU152462">
    <property type="protein sequence ID" value="KAF9440523.1"/>
    <property type="molecule type" value="Genomic_DNA"/>
</dbReference>
<dbReference type="Pfam" id="PF22936">
    <property type="entry name" value="Pol_BBD"/>
    <property type="match status" value="1"/>
</dbReference>
<dbReference type="InterPro" id="IPR054722">
    <property type="entry name" value="PolX-like_BBD"/>
</dbReference>
<reference evidence="2" key="1">
    <citation type="submission" date="2020-11" db="EMBL/GenBank/DDBJ databases">
        <authorList>
            <consortium name="DOE Joint Genome Institute"/>
            <person name="Ahrendt S."/>
            <person name="Riley R."/>
            <person name="Andreopoulos W."/>
            <person name="Labutti K."/>
            <person name="Pangilinan J."/>
            <person name="Ruiz-Duenas F.J."/>
            <person name="Barrasa J.M."/>
            <person name="Sanchez-Garcia M."/>
            <person name="Camarero S."/>
            <person name="Miyauchi S."/>
            <person name="Serrano A."/>
            <person name="Linde D."/>
            <person name="Babiker R."/>
            <person name="Drula E."/>
            <person name="Ayuso-Fernandez I."/>
            <person name="Pacheco R."/>
            <person name="Padilla G."/>
            <person name="Ferreira P."/>
            <person name="Barriuso J."/>
            <person name="Kellner H."/>
            <person name="Castanera R."/>
            <person name="Alfaro M."/>
            <person name="Ramirez L."/>
            <person name="Pisabarro A.G."/>
            <person name="Kuo A."/>
            <person name="Tritt A."/>
            <person name="Lipzen A."/>
            <person name="He G."/>
            <person name="Yan M."/>
            <person name="Ng V."/>
            <person name="Cullen D."/>
            <person name="Martin F."/>
            <person name="Rosso M.-N."/>
            <person name="Henrissat B."/>
            <person name="Hibbett D."/>
            <person name="Martinez A.T."/>
            <person name="Grigoriev I.V."/>
        </authorList>
    </citation>
    <scope>NUCLEOTIDE SEQUENCE</scope>
    <source>
        <strain evidence="2">MF-IS2</strain>
    </source>
</reference>
<gene>
    <name evidence="2" type="ORF">P691DRAFT_625651</name>
</gene>
<accession>A0A9P5WWU2</accession>
<evidence type="ECO:0000313" key="2">
    <source>
        <dbReference type="EMBL" id="KAF9440523.1"/>
    </source>
</evidence>
<proteinExistence type="predicted"/>
<evidence type="ECO:0000313" key="3">
    <source>
        <dbReference type="Proteomes" id="UP000807342"/>
    </source>
</evidence>
<comment type="caution">
    <text evidence="2">The sequence shown here is derived from an EMBL/GenBank/DDBJ whole genome shotgun (WGS) entry which is preliminary data.</text>
</comment>
<sequence>HCFTNHLLFTSYTPFQLPKSGLAANKGSMFMIVGKGTVEFLTEVKGKMHRVTLSQALHTHDLQSNL</sequence>
<feature type="non-terminal residue" evidence="2">
    <location>
        <position position="1"/>
    </location>
</feature>
<keyword evidence="3" id="KW-1185">Reference proteome</keyword>
<dbReference type="AlphaFoldDB" id="A0A9P5WWU2"/>
<name>A0A9P5WWU2_9AGAR</name>
<feature type="non-terminal residue" evidence="2">
    <location>
        <position position="66"/>
    </location>
</feature>
<feature type="domain" description="Retrovirus-related Pol polyprotein from transposon TNT 1-94-like beta-barrel" evidence="1">
    <location>
        <begin position="1"/>
        <end position="66"/>
    </location>
</feature>